<accession>A0A6V8MKB4</accession>
<evidence type="ECO:0000313" key="5">
    <source>
        <dbReference type="Proteomes" id="UP000556026"/>
    </source>
</evidence>
<evidence type="ECO:0000256" key="2">
    <source>
        <dbReference type="ARBA" id="ARBA00022729"/>
    </source>
</evidence>
<dbReference type="GO" id="GO:0016020">
    <property type="term" value="C:membrane"/>
    <property type="evidence" value="ECO:0007669"/>
    <property type="project" value="InterPro"/>
</dbReference>
<evidence type="ECO:0008006" key="6">
    <source>
        <dbReference type="Google" id="ProtNLM"/>
    </source>
</evidence>
<dbReference type="RefSeq" id="WP_183355269.1">
    <property type="nucleotide sequence ID" value="NZ_BLXX01000008.1"/>
</dbReference>
<dbReference type="AlphaFoldDB" id="A0A6V8MKB4"/>
<dbReference type="PRINTS" id="PR01805">
    <property type="entry name" value="VACJLIPOPROT"/>
</dbReference>
<evidence type="ECO:0000313" key="4">
    <source>
        <dbReference type="EMBL" id="GFO60451.1"/>
    </source>
</evidence>
<organism evidence="4 5">
    <name type="scientific">Geomonas silvestris</name>
    <dbReference type="NCBI Taxonomy" id="2740184"/>
    <lineage>
        <taxon>Bacteria</taxon>
        <taxon>Pseudomonadati</taxon>
        <taxon>Thermodesulfobacteriota</taxon>
        <taxon>Desulfuromonadia</taxon>
        <taxon>Geobacterales</taxon>
        <taxon>Geobacteraceae</taxon>
        <taxon>Geomonas</taxon>
    </lineage>
</organism>
<dbReference type="GO" id="GO:0120010">
    <property type="term" value="P:intermembrane phospholipid transfer"/>
    <property type="evidence" value="ECO:0007669"/>
    <property type="project" value="TreeGrafter"/>
</dbReference>
<feature type="chain" id="PRO_5027743261" description="ABC transporter" evidence="3">
    <location>
        <begin position="25"/>
        <end position="264"/>
    </location>
</feature>
<dbReference type="EMBL" id="BLXX01000008">
    <property type="protein sequence ID" value="GFO60451.1"/>
    <property type="molecule type" value="Genomic_DNA"/>
</dbReference>
<dbReference type="PROSITE" id="PS51257">
    <property type="entry name" value="PROKAR_LIPOPROTEIN"/>
    <property type="match status" value="1"/>
</dbReference>
<feature type="signal peptide" evidence="3">
    <location>
        <begin position="1"/>
        <end position="24"/>
    </location>
</feature>
<dbReference type="PANTHER" id="PTHR30035:SF3">
    <property type="entry name" value="INTERMEMBRANE PHOSPHOLIPID TRANSPORT SYSTEM LIPOPROTEIN MLAA"/>
    <property type="match status" value="1"/>
</dbReference>
<reference evidence="5" key="1">
    <citation type="submission" date="2020-06" db="EMBL/GenBank/DDBJ databases">
        <title>Draft genomic sequence of Geomonas sp. Red330.</title>
        <authorList>
            <person name="Itoh H."/>
            <person name="Zhenxing X."/>
            <person name="Ushijima N."/>
            <person name="Masuda Y."/>
            <person name="Shiratori Y."/>
            <person name="Senoo K."/>
        </authorList>
    </citation>
    <scope>NUCLEOTIDE SEQUENCE [LARGE SCALE GENOMIC DNA]</scope>
    <source>
        <strain evidence="5">Red330</strain>
    </source>
</reference>
<sequence length="264" mass="29977">MRIIRIKCRAILIACVVATLTACAGSGANIRSEIPPRHSISELRDEPFAVVYDPWEGFNRHMYKFDFYFDKYLFLPAVRGYEFVTPVFLQDRISNFYNNLAEVRNFTNNVFQLKGKESAKTLGRFLTNSTIGLGGLFDPASKLGLERSYQDFGKTLGYWGVDSGPYLVLPIFGPSSVRDTGGLMVDSGITYGIYTLVDPFRGADNEFAITAGLETLNAIDTRHQQSFRYYESGFPFEYYMVRFIYHEKREIESGKAGKDKANQQ</sequence>
<evidence type="ECO:0000256" key="3">
    <source>
        <dbReference type="SAM" id="SignalP"/>
    </source>
</evidence>
<proteinExistence type="inferred from homology"/>
<dbReference type="Proteomes" id="UP000556026">
    <property type="component" value="Unassembled WGS sequence"/>
</dbReference>
<comment type="similarity">
    <text evidence="1">Belongs to the MlaA family.</text>
</comment>
<dbReference type="InterPro" id="IPR007428">
    <property type="entry name" value="MlaA"/>
</dbReference>
<evidence type="ECO:0000256" key="1">
    <source>
        <dbReference type="ARBA" id="ARBA00010634"/>
    </source>
</evidence>
<comment type="caution">
    <text evidence="4">The sequence shown here is derived from an EMBL/GenBank/DDBJ whole genome shotgun (WGS) entry which is preliminary data.</text>
</comment>
<gene>
    <name evidence="4" type="ORF">GMST_27760</name>
</gene>
<keyword evidence="5" id="KW-1185">Reference proteome</keyword>
<keyword evidence="2 3" id="KW-0732">Signal</keyword>
<dbReference type="Pfam" id="PF04333">
    <property type="entry name" value="MlaA"/>
    <property type="match status" value="1"/>
</dbReference>
<dbReference type="PANTHER" id="PTHR30035">
    <property type="entry name" value="LIPOPROTEIN VACJ-RELATED"/>
    <property type="match status" value="1"/>
</dbReference>
<protein>
    <recommendedName>
        <fullName evidence="6">ABC transporter</fullName>
    </recommendedName>
</protein>
<name>A0A6V8MKB4_9BACT</name>